<evidence type="ECO:0000313" key="2">
    <source>
        <dbReference type="Proteomes" id="UP000652013"/>
    </source>
</evidence>
<dbReference type="RefSeq" id="WP_203940771.1">
    <property type="nucleotide sequence ID" value="NZ_BAAAGJ010000005.1"/>
</dbReference>
<proteinExistence type="predicted"/>
<comment type="caution">
    <text evidence="1">The sequence shown here is derived from an EMBL/GenBank/DDBJ whole genome shotgun (WGS) entry which is preliminary data.</text>
</comment>
<dbReference type="Proteomes" id="UP000652013">
    <property type="component" value="Unassembled WGS sequence"/>
</dbReference>
<sequence>MTTIETAEQIGRNRTVSAAAVLQGRAQLDGYPFHYLAVTSDSVSWALHAVEHLRQYGWELVNVAPFTTMNTPHAFLRRVPPVDGATGGAAGL</sequence>
<dbReference type="EMBL" id="BOOY01000034">
    <property type="protein sequence ID" value="GIJ05563.1"/>
    <property type="molecule type" value="Genomic_DNA"/>
</dbReference>
<organism evidence="1 2">
    <name type="scientific">Spirilliplanes yamanashiensis</name>
    <dbReference type="NCBI Taxonomy" id="42233"/>
    <lineage>
        <taxon>Bacteria</taxon>
        <taxon>Bacillati</taxon>
        <taxon>Actinomycetota</taxon>
        <taxon>Actinomycetes</taxon>
        <taxon>Micromonosporales</taxon>
        <taxon>Micromonosporaceae</taxon>
        <taxon>Spirilliplanes</taxon>
    </lineage>
</organism>
<dbReference type="AlphaFoldDB" id="A0A8J4DLN1"/>
<keyword evidence="2" id="KW-1185">Reference proteome</keyword>
<evidence type="ECO:0000313" key="1">
    <source>
        <dbReference type="EMBL" id="GIJ05563.1"/>
    </source>
</evidence>
<reference evidence="1" key="1">
    <citation type="submission" date="2021-01" db="EMBL/GenBank/DDBJ databases">
        <title>Whole genome shotgun sequence of Spirilliplanes yamanashiensis NBRC 15828.</title>
        <authorList>
            <person name="Komaki H."/>
            <person name="Tamura T."/>
        </authorList>
    </citation>
    <scope>NUCLEOTIDE SEQUENCE</scope>
    <source>
        <strain evidence="1">NBRC 15828</strain>
    </source>
</reference>
<gene>
    <name evidence="1" type="ORF">Sya03_49150</name>
</gene>
<protein>
    <submittedName>
        <fullName evidence="1">Uncharacterized protein</fullName>
    </submittedName>
</protein>
<name>A0A8J4DLN1_9ACTN</name>
<accession>A0A8J4DLN1</accession>